<gene>
    <name evidence="2" type="ORF">LDJ79_01315</name>
</gene>
<feature type="transmembrane region" description="Helical" evidence="1">
    <location>
        <begin position="20"/>
        <end position="38"/>
    </location>
</feature>
<dbReference type="PANTHER" id="PTHR34980:SF1">
    <property type="entry name" value="INNER MEMBRANE PROTEIN"/>
    <property type="match status" value="1"/>
</dbReference>
<dbReference type="RefSeq" id="WP_068715447.1">
    <property type="nucleotide sequence ID" value="NZ_AP014635.1"/>
</dbReference>
<keyword evidence="3" id="KW-1185">Reference proteome</keyword>
<reference evidence="3" key="1">
    <citation type="submission" date="2023-07" db="EMBL/GenBank/DDBJ databases">
        <title>Molecular identification of indigenous halophilic bacteria isolated from red sea cost, biodegradation of synthetic dyes and assessment of degraded metabolite toxicity.</title>
        <authorList>
            <person name="Chaieb K."/>
            <person name="Altayb H.N."/>
        </authorList>
    </citation>
    <scope>NUCLEOTIDE SEQUENCE [LARGE SCALE GENOMIC DNA]</scope>
    <source>
        <strain evidence="3">K20</strain>
    </source>
</reference>
<dbReference type="Proteomes" id="UP001199044">
    <property type="component" value="Unassembled WGS sequence"/>
</dbReference>
<feature type="transmembrane region" description="Helical" evidence="1">
    <location>
        <begin position="75"/>
        <end position="94"/>
    </location>
</feature>
<comment type="caution">
    <text evidence="2">The sequence shown here is derived from an EMBL/GenBank/DDBJ whole genome shotgun (WGS) entry which is preliminary data.</text>
</comment>
<organism evidence="2 3">
    <name type="scientific">Vibrio tritonius</name>
    <dbReference type="NCBI Taxonomy" id="1435069"/>
    <lineage>
        <taxon>Bacteria</taxon>
        <taxon>Pseudomonadati</taxon>
        <taxon>Pseudomonadota</taxon>
        <taxon>Gammaproteobacteria</taxon>
        <taxon>Vibrionales</taxon>
        <taxon>Vibrionaceae</taxon>
        <taxon>Vibrio</taxon>
    </lineage>
</organism>
<evidence type="ECO:0000313" key="2">
    <source>
        <dbReference type="EMBL" id="MCA2014729.1"/>
    </source>
</evidence>
<dbReference type="InterPro" id="IPR008523">
    <property type="entry name" value="DUF805"/>
</dbReference>
<keyword evidence="1" id="KW-0472">Membrane</keyword>
<proteinExistence type="predicted"/>
<dbReference type="PANTHER" id="PTHR34980">
    <property type="entry name" value="INNER MEMBRANE PROTEIN-RELATED-RELATED"/>
    <property type="match status" value="1"/>
</dbReference>
<evidence type="ECO:0000313" key="3">
    <source>
        <dbReference type="Proteomes" id="UP001199044"/>
    </source>
</evidence>
<keyword evidence="1" id="KW-1133">Transmembrane helix</keyword>
<dbReference type="EMBL" id="JAIWIU010000006">
    <property type="protein sequence ID" value="MCA2014729.1"/>
    <property type="molecule type" value="Genomic_DNA"/>
</dbReference>
<sequence>MSIKWLLFSFDGRIGRQTFWQWNICYYFFLLLVSGTITQMVPQWSAFVLPTFILVILVPDLAVTAKRWHDRNKSCVWLLLNVPLVLGRISFPMSQKMMDPVSMEPSLFSTVLSIVGIICGAWIFVECGFLKGKEEDNLFGSTPQSTTKNSTI</sequence>
<accession>A0ABS7YGE3</accession>
<keyword evidence="1" id="KW-0812">Transmembrane</keyword>
<dbReference type="Pfam" id="PF05656">
    <property type="entry name" value="DUF805"/>
    <property type="match status" value="1"/>
</dbReference>
<feature type="transmembrane region" description="Helical" evidence="1">
    <location>
        <begin position="44"/>
        <end position="63"/>
    </location>
</feature>
<name>A0ABS7YGE3_9VIBR</name>
<feature type="transmembrane region" description="Helical" evidence="1">
    <location>
        <begin position="106"/>
        <end position="125"/>
    </location>
</feature>
<evidence type="ECO:0000256" key="1">
    <source>
        <dbReference type="SAM" id="Phobius"/>
    </source>
</evidence>
<protein>
    <submittedName>
        <fullName evidence="2">DUF805 domain-containing protein</fullName>
    </submittedName>
</protein>